<dbReference type="InterPro" id="IPR003313">
    <property type="entry name" value="AraC-bd"/>
</dbReference>
<proteinExistence type="predicted"/>
<dbReference type="PROSITE" id="PS01124">
    <property type="entry name" value="HTH_ARAC_FAMILY_2"/>
    <property type="match status" value="1"/>
</dbReference>
<comment type="caution">
    <text evidence="5">The sequence shown here is derived from an EMBL/GenBank/DDBJ whole genome shotgun (WGS) entry which is preliminary data.</text>
</comment>
<reference evidence="5 6" key="1">
    <citation type="journal article" date="2014" name="Int. J. Syst. Evol. Microbiol.">
        <title>Complete genome sequence of Corynebacterium casei LMG S-19264T (=DSM 44701T), isolated from a smear-ripened cheese.</title>
        <authorList>
            <consortium name="US DOE Joint Genome Institute (JGI-PGF)"/>
            <person name="Walter F."/>
            <person name="Albersmeier A."/>
            <person name="Kalinowski J."/>
            <person name="Ruckert C."/>
        </authorList>
    </citation>
    <scope>NUCLEOTIDE SEQUENCE [LARGE SCALE GENOMIC DNA]</scope>
    <source>
        <strain evidence="5 6">KCTC 12866</strain>
    </source>
</reference>
<keyword evidence="6" id="KW-1185">Reference proteome</keyword>
<keyword evidence="3" id="KW-0804">Transcription</keyword>
<dbReference type="Gene3D" id="1.10.10.60">
    <property type="entry name" value="Homeodomain-like"/>
    <property type="match status" value="2"/>
</dbReference>
<dbReference type="InterPro" id="IPR014710">
    <property type="entry name" value="RmlC-like_jellyroll"/>
</dbReference>
<dbReference type="PANTHER" id="PTHR43280">
    <property type="entry name" value="ARAC-FAMILY TRANSCRIPTIONAL REGULATOR"/>
    <property type="match status" value="1"/>
</dbReference>
<dbReference type="InterPro" id="IPR018062">
    <property type="entry name" value="HTH_AraC-typ_CS"/>
</dbReference>
<dbReference type="InterPro" id="IPR018060">
    <property type="entry name" value="HTH_AraC"/>
</dbReference>
<dbReference type="GO" id="GO:0003700">
    <property type="term" value="F:DNA-binding transcription factor activity"/>
    <property type="evidence" value="ECO:0007669"/>
    <property type="project" value="InterPro"/>
</dbReference>
<dbReference type="AlphaFoldDB" id="A0A8J3D7A2"/>
<dbReference type="Pfam" id="PF12833">
    <property type="entry name" value="HTH_18"/>
    <property type="match status" value="1"/>
</dbReference>
<dbReference type="InterPro" id="IPR020449">
    <property type="entry name" value="Tscrpt_reg_AraC-type_HTH"/>
</dbReference>
<dbReference type="Gene3D" id="2.60.120.10">
    <property type="entry name" value="Jelly Rolls"/>
    <property type="match status" value="1"/>
</dbReference>
<evidence type="ECO:0000313" key="5">
    <source>
        <dbReference type="EMBL" id="GHB63601.1"/>
    </source>
</evidence>
<evidence type="ECO:0000313" key="6">
    <source>
        <dbReference type="Proteomes" id="UP000598271"/>
    </source>
</evidence>
<evidence type="ECO:0000256" key="2">
    <source>
        <dbReference type="ARBA" id="ARBA00023125"/>
    </source>
</evidence>
<gene>
    <name evidence="5" type="ORF">GCM10007390_16800</name>
</gene>
<evidence type="ECO:0000256" key="3">
    <source>
        <dbReference type="ARBA" id="ARBA00023163"/>
    </source>
</evidence>
<dbReference type="PROSITE" id="PS00041">
    <property type="entry name" value="HTH_ARAC_FAMILY_1"/>
    <property type="match status" value="1"/>
</dbReference>
<keyword evidence="1" id="KW-0805">Transcription regulation</keyword>
<dbReference type="RefSeq" id="WP_189563859.1">
    <property type="nucleotide sequence ID" value="NZ_BMXF01000001.1"/>
</dbReference>
<accession>A0A8J3D7A2</accession>
<dbReference type="PANTHER" id="PTHR43280:SF2">
    <property type="entry name" value="HTH-TYPE TRANSCRIPTIONAL REGULATOR EXSA"/>
    <property type="match status" value="1"/>
</dbReference>
<dbReference type="InterPro" id="IPR037923">
    <property type="entry name" value="HTH-like"/>
</dbReference>
<dbReference type="Pfam" id="PF02311">
    <property type="entry name" value="AraC_binding"/>
    <property type="match status" value="1"/>
</dbReference>
<evidence type="ECO:0000256" key="1">
    <source>
        <dbReference type="ARBA" id="ARBA00023015"/>
    </source>
</evidence>
<organism evidence="5 6">
    <name type="scientific">Persicitalea jodogahamensis</name>
    <dbReference type="NCBI Taxonomy" id="402147"/>
    <lineage>
        <taxon>Bacteria</taxon>
        <taxon>Pseudomonadati</taxon>
        <taxon>Bacteroidota</taxon>
        <taxon>Cytophagia</taxon>
        <taxon>Cytophagales</taxon>
        <taxon>Spirosomataceae</taxon>
        <taxon>Persicitalea</taxon>
    </lineage>
</organism>
<protein>
    <submittedName>
        <fullName evidence="5">AraC family transcriptional regulator</fullName>
    </submittedName>
</protein>
<name>A0A8J3D7A2_9BACT</name>
<feature type="domain" description="HTH araC/xylS-type" evidence="4">
    <location>
        <begin position="183"/>
        <end position="281"/>
    </location>
</feature>
<dbReference type="PRINTS" id="PR00032">
    <property type="entry name" value="HTHARAC"/>
</dbReference>
<dbReference type="InterPro" id="IPR009057">
    <property type="entry name" value="Homeodomain-like_sf"/>
</dbReference>
<dbReference type="EMBL" id="BMXF01000001">
    <property type="protein sequence ID" value="GHB63601.1"/>
    <property type="molecule type" value="Genomic_DNA"/>
</dbReference>
<dbReference type="SUPFAM" id="SSF46689">
    <property type="entry name" value="Homeodomain-like"/>
    <property type="match status" value="2"/>
</dbReference>
<evidence type="ECO:0000259" key="4">
    <source>
        <dbReference type="PROSITE" id="PS01124"/>
    </source>
</evidence>
<keyword evidence="2" id="KW-0238">DNA-binding</keyword>
<dbReference type="Proteomes" id="UP000598271">
    <property type="component" value="Unassembled WGS sequence"/>
</dbReference>
<dbReference type="GO" id="GO:0043565">
    <property type="term" value="F:sequence-specific DNA binding"/>
    <property type="evidence" value="ECO:0007669"/>
    <property type="project" value="InterPro"/>
</dbReference>
<sequence>MKAQLLKISNKVEQSFSIRHDEVPVFHNKWHYHPEIEIIHIRKGKGTFIIGDCVAPFEENDLFILGTDLPHLFRYDAHGEGILSDAYVIHFLPGFFSERFLRVPEMKDVNEFISRSQRGIQIRSDAPESISRLMEQLHRSEGIQRIILLFSILAELTEIETESQLASVGFSHTYDAIDSERLNSIYQYVLSNFQREITLAGISSVANLSVHSFCRYFKTKTNKTFSNFLLEVRVGHACRLIIETDLNISQVCFECGFNNLSNFNRYFKKFVGKTPTQYSRDYKD</sequence>
<dbReference type="SUPFAM" id="SSF51215">
    <property type="entry name" value="Regulatory protein AraC"/>
    <property type="match status" value="1"/>
</dbReference>
<dbReference type="SMART" id="SM00342">
    <property type="entry name" value="HTH_ARAC"/>
    <property type="match status" value="1"/>
</dbReference>